<dbReference type="Gene3D" id="2.40.320.10">
    <property type="entry name" value="Hypothetical Protein Pfu-838710-001"/>
    <property type="match status" value="1"/>
</dbReference>
<dbReference type="InterPro" id="IPR023577">
    <property type="entry name" value="CYTH_domain"/>
</dbReference>
<evidence type="ECO:0000313" key="2">
    <source>
        <dbReference type="EMBL" id="PIP55536.1"/>
    </source>
</evidence>
<gene>
    <name evidence="2" type="ORF">COX06_02695</name>
</gene>
<dbReference type="EMBL" id="PCST01000036">
    <property type="protein sequence ID" value="PIP55536.1"/>
    <property type="molecule type" value="Genomic_DNA"/>
</dbReference>
<dbReference type="InterPro" id="IPR033469">
    <property type="entry name" value="CYTH-like_dom_sf"/>
</dbReference>
<dbReference type="AlphaFoldDB" id="A0A2H0BD30"/>
<accession>A0A2H0BD30</accession>
<dbReference type="SUPFAM" id="SSF55154">
    <property type="entry name" value="CYTH-like phosphatases"/>
    <property type="match status" value="1"/>
</dbReference>
<protein>
    <recommendedName>
        <fullName evidence="1">CYTH domain-containing protein</fullName>
    </recommendedName>
</protein>
<sequence length="224" mass="26258">MSEIIEIEIKSLLGDKEKSEALKEKIIERQGELVSKNRQLNHYFIVLDVEKFKVAIQPHIKEQDKKDYFEKILNEGKNFSVRTRDTDGEVLLVVKASIGDDSSSNGISRMEFETVMNMELEELDQTLLEAGLELQAKWSREREEYRLNETNICLDKNAGYGYLAEFERIVSDRASSDSIRQELIALMREFGVEELPQDRLERMFAHYNENWRNYYGTDKVFNIN</sequence>
<dbReference type="PANTHER" id="PTHR21028">
    <property type="entry name" value="SI:CH211-156B7.4"/>
    <property type="match status" value="1"/>
</dbReference>
<dbReference type="PROSITE" id="PS51707">
    <property type="entry name" value="CYTH"/>
    <property type="match status" value="1"/>
</dbReference>
<dbReference type="Proteomes" id="UP000229794">
    <property type="component" value="Unassembled WGS sequence"/>
</dbReference>
<comment type="caution">
    <text evidence="2">The sequence shown here is derived from an EMBL/GenBank/DDBJ whole genome shotgun (WGS) entry which is preliminary data.</text>
</comment>
<evidence type="ECO:0000313" key="3">
    <source>
        <dbReference type="Proteomes" id="UP000229794"/>
    </source>
</evidence>
<evidence type="ECO:0000259" key="1">
    <source>
        <dbReference type="PROSITE" id="PS51707"/>
    </source>
</evidence>
<feature type="domain" description="CYTH" evidence="1">
    <location>
        <begin position="4"/>
        <end position="210"/>
    </location>
</feature>
<proteinExistence type="predicted"/>
<organism evidence="2 3">
    <name type="scientific">Candidatus Zambryskibacteria bacterium CG22_combo_CG10-13_8_21_14_all_42_17</name>
    <dbReference type="NCBI Taxonomy" id="1975118"/>
    <lineage>
        <taxon>Bacteria</taxon>
        <taxon>Candidatus Zambryskiibacteriota</taxon>
    </lineage>
</organism>
<reference evidence="2 3" key="1">
    <citation type="submission" date="2017-09" db="EMBL/GenBank/DDBJ databases">
        <title>Depth-based differentiation of microbial function through sediment-hosted aquifers and enrichment of novel symbionts in the deep terrestrial subsurface.</title>
        <authorList>
            <person name="Probst A.J."/>
            <person name="Ladd B."/>
            <person name="Jarett J.K."/>
            <person name="Geller-Mcgrath D.E."/>
            <person name="Sieber C.M."/>
            <person name="Emerson J.B."/>
            <person name="Anantharaman K."/>
            <person name="Thomas B.C."/>
            <person name="Malmstrom R."/>
            <person name="Stieglmeier M."/>
            <person name="Klingl A."/>
            <person name="Woyke T."/>
            <person name="Ryan C.M."/>
            <person name="Banfield J.F."/>
        </authorList>
    </citation>
    <scope>NUCLEOTIDE SEQUENCE [LARGE SCALE GENOMIC DNA]</scope>
    <source>
        <strain evidence="2">CG22_combo_CG10-13_8_21_14_all_42_17</strain>
    </source>
</reference>
<dbReference type="InterPro" id="IPR008173">
    <property type="entry name" value="Adenylyl_cyclase_CyaB"/>
</dbReference>
<name>A0A2H0BD30_9BACT</name>
<dbReference type="PANTHER" id="PTHR21028:SF2">
    <property type="entry name" value="CYTH DOMAIN-CONTAINING PROTEIN"/>
    <property type="match status" value="1"/>
</dbReference>
<dbReference type="Pfam" id="PF01928">
    <property type="entry name" value="CYTH"/>
    <property type="match status" value="1"/>
</dbReference>